<reference evidence="1 2" key="1">
    <citation type="journal article" date="2012" name="PLoS Pathog.">
        <title>Diverse lifestyles and strategies of plant pathogenesis encoded in the genomes of eighteen Dothideomycetes fungi.</title>
        <authorList>
            <person name="Ohm R.A."/>
            <person name="Feau N."/>
            <person name="Henrissat B."/>
            <person name="Schoch C.L."/>
            <person name="Horwitz B.A."/>
            <person name="Barry K.W."/>
            <person name="Condon B.J."/>
            <person name="Copeland A.C."/>
            <person name="Dhillon B."/>
            <person name="Glaser F."/>
            <person name="Hesse C.N."/>
            <person name="Kosti I."/>
            <person name="LaButti K."/>
            <person name="Lindquist E.A."/>
            <person name="Lucas S."/>
            <person name="Salamov A.A."/>
            <person name="Bradshaw R.E."/>
            <person name="Ciuffetti L."/>
            <person name="Hamelin R.C."/>
            <person name="Kema G.H.J."/>
            <person name="Lawrence C."/>
            <person name="Scott J.A."/>
            <person name="Spatafora J.W."/>
            <person name="Turgeon B.G."/>
            <person name="de Wit P.J.G.M."/>
            <person name="Zhong S."/>
            <person name="Goodwin S.B."/>
            <person name="Grigoriev I.V."/>
        </authorList>
    </citation>
    <scope>NUCLEOTIDE SEQUENCE [LARGE SCALE GENOMIC DNA]</scope>
    <source>
        <strain evidence="1 2">SO2202</strain>
    </source>
</reference>
<dbReference type="eggNOG" id="ENOG502SDT6">
    <property type="taxonomic scope" value="Eukaryota"/>
</dbReference>
<sequence length="281" mass="32272">MPFDRDSGLVFDERTIPLPRCRHGNKHNKGFVAPIRPASDGPRSLVDMAKNTLFRNLRKLDHTALQYLPRSMIEQLWTWITDSACDSLHAWQVFARTGIFDKKCSRREMILCMKPECLMDIASSPEMSWLTNLTLGSVDMDMNSALSISQIPNIRTIHIRACQSGIYRSPFTNRLLRSWAADATHRGAMSQLEMIFIEDQPEITTQALWYLSAFPKLRMFTVRNCRINAQLNESRSEKLISARQRFAWNLNSPYVSQLLCCREMIRGISPYAPGVVARTRS</sequence>
<protein>
    <recommendedName>
        <fullName evidence="3">F-box domain-containing protein</fullName>
    </recommendedName>
</protein>
<keyword evidence="2" id="KW-1185">Reference proteome</keyword>
<dbReference type="Proteomes" id="UP000016931">
    <property type="component" value="Unassembled WGS sequence"/>
</dbReference>
<dbReference type="HOGENOM" id="CLU_991015_0_0_1"/>
<dbReference type="EMBL" id="KB456270">
    <property type="protein sequence ID" value="EMF09024.1"/>
    <property type="molecule type" value="Genomic_DNA"/>
</dbReference>
<name>M3AU60_SPHMS</name>
<dbReference type="AlphaFoldDB" id="M3AU60"/>
<evidence type="ECO:0000313" key="2">
    <source>
        <dbReference type="Proteomes" id="UP000016931"/>
    </source>
</evidence>
<dbReference type="RefSeq" id="XP_016757145.1">
    <property type="nucleotide sequence ID" value="XM_016902220.1"/>
</dbReference>
<organism evidence="1 2">
    <name type="scientific">Sphaerulina musiva (strain SO2202)</name>
    <name type="common">Poplar stem canker fungus</name>
    <name type="synonym">Septoria musiva</name>
    <dbReference type="NCBI Taxonomy" id="692275"/>
    <lineage>
        <taxon>Eukaryota</taxon>
        <taxon>Fungi</taxon>
        <taxon>Dikarya</taxon>
        <taxon>Ascomycota</taxon>
        <taxon>Pezizomycotina</taxon>
        <taxon>Dothideomycetes</taxon>
        <taxon>Dothideomycetidae</taxon>
        <taxon>Mycosphaerellales</taxon>
        <taxon>Mycosphaerellaceae</taxon>
        <taxon>Sphaerulina</taxon>
    </lineage>
</organism>
<evidence type="ECO:0008006" key="3">
    <source>
        <dbReference type="Google" id="ProtNLM"/>
    </source>
</evidence>
<dbReference type="GeneID" id="27899357"/>
<dbReference type="OrthoDB" id="5273928at2759"/>
<accession>M3AU60</accession>
<proteinExistence type="predicted"/>
<evidence type="ECO:0000313" key="1">
    <source>
        <dbReference type="EMBL" id="EMF09024.1"/>
    </source>
</evidence>
<gene>
    <name evidence="1" type="ORF">SEPMUDRAFT_128564</name>
</gene>